<evidence type="ECO:0000256" key="5">
    <source>
        <dbReference type="ARBA" id="ARBA00022692"/>
    </source>
</evidence>
<comment type="similarity">
    <text evidence="2 8">Belongs to the 4-toluene sulfonate uptake permease (TSUP) (TC 2.A.102) family.</text>
</comment>
<organism evidence="9 10">
    <name type="scientific">Thalassococcus arenae</name>
    <dbReference type="NCBI Taxonomy" id="2851652"/>
    <lineage>
        <taxon>Bacteria</taxon>
        <taxon>Pseudomonadati</taxon>
        <taxon>Pseudomonadota</taxon>
        <taxon>Alphaproteobacteria</taxon>
        <taxon>Rhodobacterales</taxon>
        <taxon>Roseobacteraceae</taxon>
        <taxon>Thalassococcus</taxon>
    </lineage>
</organism>
<evidence type="ECO:0000256" key="7">
    <source>
        <dbReference type="ARBA" id="ARBA00023136"/>
    </source>
</evidence>
<keyword evidence="4 8" id="KW-1003">Cell membrane</keyword>
<dbReference type="InterPro" id="IPR002781">
    <property type="entry name" value="TM_pro_TauE-like"/>
</dbReference>
<dbReference type="InterPro" id="IPR052017">
    <property type="entry name" value="TSUP"/>
</dbReference>
<evidence type="ECO:0000256" key="8">
    <source>
        <dbReference type="RuleBase" id="RU363041"/>
    </source>
</evidence>
<feature type="transmembrane region" description="Helical" evidence="8">
    <location>
        <begin position="142"/>
        <end position="168"/>
    </location>
</feature>
<gene>
    <name evidence="9" type="ORF">KUH32_03645</name>
</gene>
<feature type="transmembrane region" description="Helical" evidence="8">
    <location>
        <begin position="237"/>
        <end position="254"/>
    </location>
</feature>
<keyword evidence="10" id="KW-1185">Reference proteome</keyword>
<name>A0ABS6N4B0_9RHOB</name>
<feature type="transmembrane region" description="Helical" evidence="8">
    <location>
        <begin position="180"/>
        <end position="200"/>
    </location>
</feature>
<keyword evidence="7 8" id="KW-0472">Membrane</keyword>
<evidence type="ECO:0000256" key="4">
    <source>
        <dbReference type="ARBA" id="ARBA00022475"/>
    </source>
</evidence>
<reference evidence="9" key="1">
    <citation type="submission" date="2021-06" db="EMBL/GenBank/DDBJ databases">
        <title>Thalassococcus sp. CAU 1522 isolated from sea sand, Republic of Korea.</title>
        <authorList>
            <person name="Kim W."/>
        </authorList>
    </citation>
    <scope>NUCLEOTIDE SEQUENCE</scope>
    <source>
        <strain evidence="9">CAU 1522</strain>
    </source>
</reference>
<feature type="transmembrane region" description="Helical" evidence="8">
    <location>
        <begin position="12"/>
        <end position="38"/>
    </location>
</feature>
<evidence type="ECO:0000313" key="10">
    <source>
        <dbReference type="Proteomes" id="UP001166293"/>
    </source>
</evidence>
<comment type="caution">
    <text evidence="9">The sequence shown here is derived from an EMBL/GenBank/DDBJ whole genome shotgun (WGS) entry which is preliminary data.</text>
</comment>
<dbReference type="PANTHER" id="PTHR30269:SF32">
    <property type="entry name" value="MEMBRANE TRANSPORTER PROTEIN-RELATED"/>
    <property type="match status" value="1"/>
</dbReference>
<evidence type="ECO:0000256" key="3">
    <source>
        <dbReference type="ARBA" id="ARBA00022448"/>
    </source>
</evidence>
<feature type="transmembrane region" description="Helical" evidence="8">
    <location>
        <begin position="89"/>
        <end position="122"/>
    </location>
</feature>
<keyword evidence="3" id="KW-0813">Transport</keyword>
<dbReference type="Proteomes" id="UP001166293">
    <property type="component" value="Unassembled WGS sequence"/>
</dbReference>
<accession>A0ABS6N4B0</accession>
<feature type="transmembrane region" description="Helical" evidence="8">
    <location>
        <begin position="50"/>
        <end position="68"/>
    </location>
</feature>
<keyword evidence="6 8" id="KW-1133">Transmembrane helix</keyword>
<keyword evidence="5 8" id="KW-0812">Transmembrane</keyword>
<evidence type="ECO:0000256" key="1">
    <source>
        <dbReference type="ARBA" id="ARBA00004651"/>
    </source>
</evidence>
<comment type="subcellular location">
    <subcellularLocation>
        <location evidence="1 8">Cell membrane</location>
        <topology evidence="1 8">Multi-pass membrane protein</topology>
    </subcellularLocation>
</comment>
<dbReference type="EMBL" id="JAHRWL010000001">
    <property type="protein sequence ID" value="MBV2358856.1"/>
    <property type="molecule type" value="Genomic_DNA"/>
</dbReference>
<sequence length="256" mass="26636">MADLFALIPVHALWLSAAVALLAGFVKGVVGFAMPLIMISTLSTFLPPEIALAGLILPTLVTNAMQALRQGPRAALASMRRFRGFLIAGGVMLMISAQFVTVLPVAVLLAIIGLPIAVFALLQLAGWRPRLPAGGHPRLELAVGAFAGFIGGLSAVWGPPLVTYLTAIGTEKREQMRVQGVVYGLGAVLLVFAHLGSGVITATTALFSALLLPPAILGMGIGGLVQDRIDQAAFRKATLLVLLVAALNLLRRALLG</sequence>
<evidence type="ECO:0000256" key="2">
    <source>
        <dbReference type="ARBA" id="ARBA00009142"/>
    </source>
</evidence>
<evidence type="ECO:0000256" key="6">
    <source>
        <dbReference type="ARBA" id="ARBA00022989"/>
    </source>
</evidence>
<feature type="transmembrane region" description="Helical" evidence="8">
    <location>
        <begin position="206"/>
        <end position="225"/>
    </location>
</feature>
<proteinExistence type="inferred from homology"/>
<protein>
    <recommendedName>
        <fullName evidence="8">Probable membrane transporter protein</fullName>
    </recommendedName>
</protein>
<dbReference type="RefSeq" id="WP_217776704.1">
    <property type="nucleotide sequence ID" value="NZ_JAHRWL010000001.1"/>
</dbReference>
<dbReference type="PANTHER" id="PTHR30269">
    <property type="entry name" value="TRANSMEMBRANE PROTEIN YFCA"/>
    <property type="match status" value="1"/>
</dbReference>
<evidence type="ECO:0000313" key="9">
    <source>
        <dbReference type="EMBL" id="MBV2358856.1"/>
    </source>
</evidence>
<dbReference type="Pfam" id="PF01925">
    <property type="entry name" value="TauE"/>
    <property type="match status" value="1"/>
</dbReference>